<dbReference type="Proteomes" id="UP001064087">
    <property type="component" value="Chromosome"/>
</dbReference>
<evidence type="ECO:0000256" key="5">
    <source>
        <dbReference type="ARBA" id="ARBA00023237"/>
    </source>
</evidence>
<dbReference type="PANTHER" id="PTHR38776:SF1">
    <property type="entry name" value="MLTA-INTERACTING PROTEIN-RELATED"/>
    <property type="match status" value="1"/>
</dbReference>
<dbReference type="EMBL" id="CP106738">
    <property type="protein sequence ID" value="UXX83001.1"/>
    <property type="molecule type" value="Genomic_DNA"/>
</dbReference>
<reference evidence="7" key="1">
    <citation type="submission" date="2022-10" db="EMBL/GenBank/DDBJ databases">
        <title>Roseovarius pelagicus sp. nov., isolated from Arctic seawater.</title>
        <authorList>
            <person name="Hong Y.W."/>
            <person name="Hwang C.Y."/>
        </authorList>
    </citation>
    <scope>NUCLEOTIDE SEQUENCE</scope>
    <source>
        <strain evidence="7">HL-MP18</strain>
    </source>
</reference>
<evidence type="ECO:0000256" key="1">
    <source>
        <dbReference type="ARBA" id="ARBA00004442"/>
    </source>
</evidence>
<dbReference type="Pfam" id="PF06629">
    <property type="entry name" value="MipA"/>
    <property type="match status" value="1"/>
</dbReference>
<keyword evidence="3 6" id="KW-0732">Signal</keyword>
<comment type="subcellular location">
    <subcellularLocation>
        <location evidence="1">Cell outer membrane</location>
    </subcellularLocation>
</comment>
<dbReference type="InterPro" id="IPR010583">
    <property type="entry name" value="MipA"/>
</dbReference>
<sequence length="271" mass="28424">MRLILPFVACAALLAEQANSQEMPNEDGWKFTLSAGMIAAPYYLGDDDYQLSAVPGFRVSYGDRFEASPFGLRYAFISGGPIRVGGIVSYDWGRDQELDGSPFGLWGGGGSTELLGLGDVDGTVELGGFIALGGPRYTARFELRQAVDGGHDGLHGSAELKANGRTTAFGAPMFFSFGPELSFGDDDYNSAFFDVNAIQSAASGITAFDAGGGINSIGLHATTVVPVNDHVSVIGFAGYDRLVGDVGKSTIVSERGSSNQGSAGFFLNYSF</sequence>
<name>A0ABY6DA46_9RHOB</name>
<evidence type="ECO:0000256" key="2">
    <source>
        <dbReference type="ARBA" id="ARBA00005722"/>
    </source>
</evidence>
<keyword evidence="5" id="KW-0998">Cell outer membrane</keyword>
<accession>A0ABY6DA46</accession>
<comment type="similarity">
    <text evidence="2">Belongs to the MipA/OmpV family.</text>
</comment>
<dbReference type="RefSeq" id="WP_263047737.1">
    <property type="nucleotide sequence ID" value="NZ_CP106738.1"/>
</dbReference>
<proteinExistence type="inferred from homology"/>
<feature type="chain" id="PRO_5045268245" evidence="6">
    <location>
        <begin position="21"/>
        <end position="271"/>
    </location>
</feature>
<dbReference type="PANTHER" id="PTHR38776">
    <property type="entry name" value="MLTA-INTERACTING PROTEIN-RELATED"/>
    <property type="match status" value="1"/>
</dbReference>
<gene>
    <name evidence="7" type="ORF">N7U68_18290</name>
</gene>
<protein>
    <submittedName>
        <fullName evidence="7">MipA/OmpV family protein</fullName>
    </submittedName>
</protein>
<evidence type="ECO:0000256" key="4">
    <source>
        <dbReference type="ARBA" id="ARBA00023136"/>
    </source>
</evidence>
<keyword evidence="4" id="KW-0472">Membrane</keyword>
<organism evidence="7 8">
    <name type="scientific">Roseovarius pelagicus</name>
    <dbReference type="NCBI Taxonomy" id="2980108"/>
    <lineage>
        <taxon>Bacteria</taxon>
        <taxon>Pseudomonadati</taxon>
        <taxon>Pseudomonadota</taxon>
        <taxon>Alphaproteobacteria</taxon>
        <taxon>Rhodobacterales</taxon>
        <taxon>Roseobacteraceae</taxon>
        <taxon>Roseovarius</taxon>
    </lineage>
</organism>
<evidence type="ECO:0000313" key="7">
    <source>
        <dbReference type="EMBL" id="UXX83001.1"/>
    </source>
</evidence>
<evidence type="ECO:0000313" key="8">
    <source>
        <dbReference type="Proteomes" id="UP001064087"/>
    </source>
</evidence>
<evidence type="ECO:0000256" key="6">
    <source>
        <dbReference type="SAM" id="SignalP"/>
    </source>
</evidence>
<evidence type="ECO:0000256" key="3">
    <source>
        <dbReference type="ARBA" id="ARBA00022729"/>
    </source>
</evidence>
<keyword evidence="8" id="KW-1185">Reference proteome</keyword>
<feature type="signal peptide" evidence="6">
    <location>
        <begin position="1"/>
        <end position="20"/>
    </location>
</feature>